<evidence type="ECO:0000256" key="1">
    <source>
        <dbReference type="ARBA" id="ARBA00006926"/>
    </source>
</evidence>
<accession>A0A0M0K515</accession>
<evidence type="ECO:0000313" key="9">
    <source>
        <dbReference type="Proteomes" id="UP000037460"/>
    </source>
</evidence>
<dbReference type="PRINTS" id="PR01011">
    <property type="entry name" value="GLUTPROXDASE"/>
</dbReference>
<evidence type="ECO:0000313" key="8">
    <source>
        <dbReference type="EMBL" id="KOO33920.1"/>
    </source>
</evidence>
<reference evidence="9" key="1">
    <citation type="journal article" date="2015" name="PLoS Genet.">
        <title>Genome Sequence and Transcriptome Analyses of Chrysochromulina tobin: Metabolic Tools for Enhanced Algal Fitness in the Prominent Order Prymnesiales (Haptophyceae).</title>
        <authorList>
            <person name="Hovde B.T."/>
            <person name="Deodato C.R."/>
            <person name="Hunsperger H.M."/>
            <person name="Ryken S.A."/>
            <person name="Yost W."/>
            <person name="Jha R.K."/>
            <person name="Patterson J."/>
            <person name="Monnat R.J. Jr."/>
            <person name="Barlow S.B."/>
            <person name="Starkenburg S.R."/>
            <person name="Cattolico R.A."/>
        </authorList>
    </citation>
    <scope>NUCLEOTIDE SEQUENCE</scope>
    <source>
        <strain evidence="9">CCMP291</strain>
    </source>
</reference>
<evidence type="ECO:0000256" key="5">
    <source>
        <dbReference type="RuleBase" id="RU000499"/>
    </source>
</evidence>
<keyword evidence="3 5" id="KW-0560">Oxidoreductase</keyword>
<dbReference type="Pfam" id="PF01549">
    <property type="entry name" value="ShK"/>
    <property type="match status" value="1"/>
</dbReference>
<sequence>MLARLVLVVQFFSACVASLYDLNLEVDDLQSGLPVPMTYYKGKVLLIVNVASQCGFTQSTYSYLNTLHSRYGNQGLAILAFPCNQFGAQEPGSPQEIFSFATTTQSAKFDFFRKVDVNGPNAHPLFKFLRGVGDCSDGERDCEAWAESGECENNKEFMEGSCRLSCGLCTPSTDAGAPVQWNFESFLVTKGGTVHKRFATGVDLTARESTSVIEMLLAEKDEL</sequence>
<evidence type="ECO:0000256" key="4">
    <source>
        <dbReference type="PIRSR" id="PIRSR000303-1"/>
    </source>
</evidence>
<dbReference type="Gene3D" id="3.40.30.10">
    <property type="entry name" value="Glutaredoxin"/>
    <property type="match status" value="1"/>
</dbReference>
<proteinExistence type="inferred from homology"/>
<dbReference type="PROSITE" id="PS00763">
    <property type="entry name" value="GLUTATHIONE_PEROXID_2"/>
    <property type="match status" value="1"/>
</dbReference>
<dbReference type="SMART" id="SM00254">
    <property type="entry name" value="ShKT"/>
    <property type="match status" value="1"/>
</dbReference>
<dbReference type="Proteomes" id="UP000037460">
    <property type="component" value="Unassembled WGS sequence"/>
</dbReference>
<dbReference type="EMBL" id="JWZX01001384">
    <property type="protein sequence ID" value="KOO33920.1"/>
    <property type="molecule type" value="Genomic_DNA"/>
</dbReference>
<dbReference type="InterPro" id="IPR029759">
    <property type="entry name" value="GPX_AS"/>
</dbReference>
<dbReference type="GO" id="GO:0006979">
    <property type="term" value="P:response to oxidative stress"/>
    <property type="evidence" value="ECO:0007669"/>
    <property type="project" value="InterPro"/>
</dbReference>
<dbReference type="CDD" id="cd00340">
    <property type="entry name" value="GSH_Peroxidase"/>
    <property type="match status" value="1"/>
</dbReference>
<dbReference type="PROSITE" id="PS00460">
    <property type="entry name" value="GLUTATHIONE_PEROXID_1"/>
    <property type="match status" value="1"/>
</dbReference>
<dbReference type="InterPro" id="IPR000889">
    <property type="entry name" value="Glutathione_peroxidase"/>
</dbReference>
<comment type="similarity">
    <text evidence="1 5">Belongs to the glutathione peroxidase family.</text>
</comment>
<dbReference type="PROSITE" id="PS51355">
    <property type="entry name" value="GLUTATHIONE_PEROXID_3"/>
    <property type="match status" value="1"/>
</dbReference>
<feature type="signal peptide" evidence="6">
    <location>
        <begin position="1"/>
        <end position="17"/>
    </location>
</feature>
<dbReference type="PANTHER" id="PTHR11592:SF78">
    <property type="entry name" value="GLUTATHIONE PEROXIDASE"/>
    <property type="match status" value="1"/>
</dbReference>
<dbReference type="AlphaFoldDB" id="A0A0M0K515"/>
<organism evidence="8 9">
    <name type="scientific">Chrysochromulina tobinii</name>
    <dbReference type="NCBI Taxonomy" id="1460289"/>
    <lineage>
        <taxon>Eukaryota</taxon>
        <taxon>Haptista</taxon>
        <taxon>Haptophyta</taxon>
        <taxon>Prymnesiophyceae</taxon>
        <taxon>Prymnesiales</taxon>
        <taxon>Chrysochromulinaceae</taxon>
        <taxon>Chrysochromulina</taxon>
    </lineage>
</organism>
<dbReference type="PIRSF" id="PIRSF000303">
    <property type="entry name" value="Glutathion_perox"/>
    <property type="match status" value="1"/>
</dbReference>
<keyword evidence="9" id="KW-1185">Reference proteome</keyword>
<dbReference type="PROSITE" id="PS51257">
    <property type="entry name" value="PROKAR_LIPOPROTEIN"/>
    <property type="match status" value="1"/>
</dbReference>
<feature type="domain" description="ShKT" evidence="7">
    <location>
        <begin position="135"/>
        <end position="169"/>
    </location>
</feature>
<dbReference type="PANTHER" id="PTHR11592">
    <property type="entry name" value="GLUTATHIONE PEROXIDASE"/>
    <property type="match status" value="1"/>
</dbReference>
<name>A0A0M0K515_9EUKA</name>
<feature type="active site" evidence="4">
    <location>
        <position position="54"/>
    </location>
</feature>
<dbReference type="GO" id="GO:0004601">
    <property type="term" value="F:peroxidase activity"/>
    <property type="evidence" value="ECO:0007669"/>
    <property type="project" value="UniProtKB-KW"/>
</dbReference>
<evidence type="ECO:0000259" key="7">
    <source>
        <dbReference type="PROSITE" id="PS51670"/>
    </source>
</evidence>
<evidence type="ECO:0000256" key="3">
    <source>
        <dbReference type="ARBA" id="ARBA00023002"/>
    </source>
</evidence>
<dbReference type="Gene3D" id="1.10.10.1940">
    <property type="match status" value="1"/>
</dbReference>
<gene>
    <name evidence="8" type="ORF">Ctob_015039</name>
</gene>
<dbReference type="SUPFAM" id="SSF52833">
    <property type="entry name" value="Thioredoxin-like"/>
    <property type="match status" value="1"/>
</dbReference>
<dbReference type="InterPro" id="IPR036249">
    <property type="entry name" value="Thioredoxin-like_sf"/>
</dbReference>
<evidence type="ECO:0000256" key="6">
    <source>
        <dbReference type="SAM" id="SignalP"/>
    </source>
</evidence>
<evidence type="ECO:0000256" key="2">
    <source>
        <dbReference type="ARBA" id="ARBA00022559"/>
    </source>
</evidence>
<dbReference type="InterPro" id="IPR003582">
    <property type="entry name" value="ShKT_dom"/>
</dbReference>
<protein>
    <recommendedName>
        <fullName evidence="5">Glutathione peroxidase</fullName>
    </recommendedName>
</protein>
<comment type="caution">
    <text evidence="8">The sequence shown here is derived from an EMBL/GenBank/DDBJ whole genome shotgun (WGS) entry which is preliminary data.</text>
</comment>
<keyword evidence="6" id="KW-0732">Signal</keyword>
<dbReference type="OrthoDB" id="446890at2759"/>
<feature type="chain" id="PRO_5005602381" description="Glutathione peroxidase" evidence="6">
    <location>
        <begin position="18"/>
        <end position="223"/>
    </location>
</feature>
<dbReference type="PROSITE" id="PS51670">
    <property type="entry name" value="SHKT"/>
    <property type="match status" value="1"/>
</dbReference>
<keyword evidence="2 5" id="KW-0575">Peroxidase</keyword>
<dbReference type="Pfam" id="PF00255">
    <property type="entry name" value="GSHPx"/>
    <property type="match status" value="1"/>
</dbReference>
<dbReference type="InterPro" id="IPR029760">
    <property type="entry name" value="GPX_CS"/>
</dbReference>